<dbReference type="InterPro" id="IPR036426">
    <property type="entry name" value="Bulb-type_lectin_dom_sf"/>
</dbReference>
<sequence>MRKFWARAMSVAVIVAAVVVGGKATADPVPIPDPYVFTSADVGFIDGSDPAGRAGRIADMDAYVGAKKPIIRIDLFWDQVQPCATCPLNWTALDAMVDAAYAQGVRVLLILDYSVPWANGGRANNYFPTDDGAWAAIVAQAVAHFGPRVQAYEVWNEPNISAFGNYGDNSVDVRAGRYWELTRIAYQQVKAGCAGCVVLAGGSAGGDAYTVNNRIYNDNEARDWLEWAYQHNFGGYFDAVAYHPYPDWGGGHLPSYAKIPCDRDWYRFWSGFGPDDPACGGLAALRDVMVRHGDAAKKIWATEFGFPSAGSRQPQSPEHVRDALEEGVRMWRSRPYTGPLFVYSFQDTQKEFALCANPNEGECHFGLRDNDGNPKEPMYSDVRAALSGDTWLAALSPGRSLFRGAAMTSNDGRFTLWMQADGNLVLYDVRTGTPRASWVQGNQRAYRLSNQHDGNLVLYDQADNALWASGTSGKGDSTLWLQDDGNLVLYAHNPAPPKPTWASNTVVQ</sequence>
<dbReference type="RefSeq" id="WP_203996779.1">
    <property type="nucleotide sequence ID" value="NZ_BOPG01000031.1"/>
</dbReference>
<name>A0A8J4E0Y8_9ACTN</name>
<dbReference type="PROSITE" id="PS50927">
    <property type="entry name" value="BULB_LECTIN"/>
    <property type="match status" value="1"/>
</dbReference>
<evidence type="ECO:0000256" key="1">
    <source>
        <dbReference type="SAM" id="SignalP"/>
    </source>
</evidence>
<dbReference type="InterPro" id="IPR001480">
    <property type="entry name" value="Bulb-type_lectin_dom"/>
</dbReference>
<feature type="domain" description="Bulb-type lectin" evidence="2">
    <location>
        <begin position="392"/>
        <end position="502"/>
    </location>
</feature>
<feature type="chain" id="PRO_5035319169" description="Bulb-type lectin domain-containing protein" evidence="1">
    <location>
        <begin position="27"/>
        <end position="508"/>
    </location>
</feature>
<dbReference type="Proteomes" id="UP000612585">
    <property type="component" value="Unassembled WGS sequence"/>
</dbReference>
<evidence type="ECO:0000313" key="4">
    <source>
        <dbReference type="Proteomes" id="UP000612585"/>
    </source>
</evidence>
<dbReference type="PANTHER" id="PTHR12631">
    <property type="entry name" value="ALPHA-L-IDURONIDASE"/>
    <property type="match status" value="1"/>
</dbReference>
<dbReference type="SUPFAM" id="SSF51445">
    <property type="entry name" value="(Trans)glycosidases"/>
    <property type="match status" value="1"/>
</dbReference>
<proteinExistence type="predicted"/>
<comment type="caution">
    <text evidence="3">The sequence shown here is derived from an EMBL/GenBank/DDBJ whole genome shotgun (WGS) entry which is preliminary data.</text>
</comment>
<dbReference type="AlphaFoldDB" id="A0A8J4E0Y8"/>
<dbReference type="Gene3D" id="2.90.10.10">
    <property type="entry name" value="Bulb-type lectin domain"/>
    <property type="match status" value="3"/>
</dbReference>
<feature type="signal peptide" evidence="1">
    <location>
        <begin position="1"/>
        <end position="26"/>
    </location>
</feature>
<dbReference type="InterPro" id="IPR051923">
    <property type="entry name" value="Glycosyl_Hydrolase_39"/>
</dbReference>
<accession>A0A8J4E0Y8</accession>
<evidence type="ECO:0000259" key="2">
    <source>
        <dbReference type="PROSITE" id="PS50927"/>
    </source>
</evidence>
<dbReference type="PANTHER" id="PTHR12631:SF10">
    <property type="entry name" value="BETA-XYLOSIDASE-LIKE PROTEIN-RELATED"/>
    <property type="match status" value="1"/>
</dbReference>
<dbReference type="Gene3D" id="3.20.20.80">
    <property type="entry name" value="Glycosidases"/>
    <property type="match status" value="1"/>
</dbReference>
<dbReference type="CDD" id="cd00028">
    <property type="entry name" value="B_lectin"/>
    <property type="match status" value="1"/>
</dbReference>
<dbReference type="SMART" id="SM00108">
    <property type="entry name" value="B_lectin"/>
    <property type="match status" value="1"/>
</dbReference>
<protein>
    <recommendedName>
        <fullName evidence="2">Bulb-type lectin domain-containing protein</fullName>
    </recommendedName>
</protein>
<gene>
    <name evidence="3" type="ORF">Vau01_049600</name>
</gene>
<dbReference type="InterPro" id="IPR017853">
    <property type="entry name" value="GH"/>
</dbReference>
<dbReference type="SUPFAM" id="SSF51110">
    <property type="entry name" value="alpha-D-mannose-specific plant lectins"/>
    <property type="match status" value="1"/>
</dbReference>
<organism evidence="3 4">
    <name type="scientific">Virgisporangium aurantiacum</name>
    <dbReference type="NCBI Taxonomy" id="175570"/>
    <lineage>
        <taxon>Bacteria</taxon>
        <taxon>Bacillati</taxon>
        <taxon>Actinomycetota</taxon>
        <taxon>Actinomycetes</taxon>
        <taxon>Micromonosporales</taxon>
        <taxon>Micromonosporaceae</taxon>
        <taxon>Virgisporangium</taxon>
    </lineage>
</organism>
<dbReference type="GO" id="GO:0004553">
    <property type="term" value="F:hydrolase activity, hydrolyzing O-glycosyl compounds"/>
    <property type="evidence" value="ECO:0007669"/>
    <property type="project" value="TreeGrafter"/>
</dbReference>
<keyword evidence="1" id="KW-0732">Signal</keyword>
<keyword evidence="4" id="KW-1185">Reference proteome</keyword>
<evidence type="ECO:0000313" key="3">
    <source>
        <dbReference type="EMBL" id="GIJ57444.1"/>
    </source>
</evidence>
<reference evidence="3" key="1">
    <citation type="submission" date="2021-01" db="EMBL/GenBank/DDBJ databases">
        <title>Whole genome shotgun sequence of Virgisporangium aurantiacum NBRC 16421.</title>
        <authorList>
            <person name="Komaki H."/>
            <person name="Tamura T."/>
        </authorList>
    </citation>
    <scope>NUCLEOTIDE SEQUENCE</scope>
    <source>
        <strain evidence="3">NBRC 16421</strain>
    </source>
</reference>
<dbReference type="EMBL" id="BOPG01000031">
    <property type="protein sequence ID" value="GIJ57444.1"/>
    <property type="molecule type" value="Genomic_DNA"/>
</dbReference>